<protein>
    <submittedName>
        <fullName evidence="9">Saccharopine dehydrogenase</fullName>
    </submittedName>
</protein>
<dbReference type="GO" id="GO:0006596">
    <property type="term" value="P:polyamine biosynthetic process"/>
    <property type="evidence" value="ECO:0007669"/>
    <property type="project" value="UniProtKB-UniRule"/>
</dbReference>
<evidence type="ECO:0000256" key="6">
    <source>
        <dbReference type="PROSITE-ProRule" id="PRU00354"/>
    </source>
</evidence>
<dbReference type="Gene3D" id="3.40.50.720">
    <property type="entry name" value="NAD(P)-binding Rossmann-like Domain"/>
    <property type="match status" value="1"/>
</dbReference>
<dbReference type="AlphaFoldDB" id="A0AAD6Y587"/>
<keyword evidence="3" id="KW-0521">NADP</keyword>
<dbReference type="FunFam" id="3.30.360.10:FF:000008">
    <property type="entry name" value="Alpha-aminoadipic semialdehyde synthase, mitochondrial"/>
    <property type="match status" value="1"/>
</dbReference>
<dbReference type="InterPro" id="IPR030374">
    <property type="entry name" value="PABS"/>
</dbReference>
<dbReference type="Proteomes" id="UP001219525">
    <property type="component" value="Unassembled WGS sequence"/>
</dbReference>
<dbReference type="SUPFAM" id="SSF55347">
    <property type="entry name" value="Glyceraldehyde-3-phosphate dehydrogenase-like, C-terminal domain"/>
    <property type="match status" value="1"/>
</dbReference>
<dbReference type="Pfam" id="PF03435">
    <property type="entry name" value="Sacchrp_dh_NADP"/>
    <property type="match status" value="1"/>
</dbReference>
<dbReference type="Gene3D" id="3.40.50.150">
    <property type="entry name" value="Vaccinia Virus protein VP39"/>
    <property type="match status" value="1"/>
</dbReference>
<keyword evidence="5" id="KW-0028">Amino-acid biosynthesis</keyword>
<evidence type="ECO:0000256" key="3">
    <source>
        <dbReference type="ARBA" id="ARBA00022857"/>
    </source>
</evidence>
<dbReference type="Gene3D" id="3.30.360.10">
    <property type="entry name" value="Dihydrodipicolinate Reductase, domain 2"/>
    <property type="match status" value="1"/>
</dbReference>
<keyword evidence="2 6" id="KW-0808">Transferase</keyword>
<keyword evidence="5" id="KW-0457">Lysine biosynthesis</keyword>
<keyword evidence="4" id="KW-0560">Oxidoreductase</keyword>
<dbReference type="InterPro" id="IPR037163">
    <property type="entry name" value="Spermidine_synt_N_sf"/>
</dbReference>
<dbReference type="Gene3D" id="1.10.1870.10">
    <property type="entry name" value="Domain 3, Saccharopine reductase"/>
    <property type="match status" value="1"/>
</dbReference>
<dbReference type="SUPFAM" id="SSF53335">
    <property type="entry name" value="S-adenosyl-L-methionine-dependent methyltransferases"/>
    <property type="match status" value="1"/>
</dbReference>
<keyword evidence="10" id="KW-1185">Reference proteome</keyword>
<dbReference type="InterPro" id="IPR005097">
    <property type="entry name" value="Sacchrp_dh_NADP-bd"/>
</dbReference>
<dbReference type="GO" id="GO:0019878">
    <property type="term" value="P:lysine biosynthetic process via aminoadipic acid"/>
    <property type="evidence" value="ECO:0007669"/>
    <property type="project" value="TreeGrafter"/>
</dbReference>
<evidence type="ECO:0000256" key="5">
    <source>
        <dbReference type="ARBA" id="ARBA00023154"/>
    </source>
</evidence>
<dbReference type="InterPro" id="IPR051168">
    <property type="entry name" value="AASS"/>
</dbReference>
<keyword evidence="6" id="KW-0620">Polyamine biosynthesis</keyword>
<dbReference type="PANTHER" id="PTHR11133">
    <property type="entry name" value="SACCHAROPINE DEHYDROGENASE"/>
    <property type="match status" value="1"/>
</dbReference>
<dbReference type="Gene3D" id="2.30.140.10">
    <property type="entry name" value="Spermidine synthase, tetramerisation domain"/>
    <property type="match status" value="1"/>
</dbReference>
<dbReference type="FunFam" id="3.40.50.150:FF:000013">
    <property type="entry name" value="Spermidine synthase"/>
    <property type="match status" value="1"/>
</dbReference>
<dbReference type="FunFam" id="3.40.50.720:FF:000072">
    <property type="entry name" value="Saccharopine dehydrogenase [NADP(+), L-glutamate-forming]"/>
    <property type="match status" value="1"/>
</dbReference>
<comment type="caution">
    <text evidence="9">The sequence shown here is derived from an EMBL/GenBank/DDBJ whole genome shotgun (WGS) entry which is preliminary data.</text>
</comment>
<gene>
    <name evidence="9" type="ORF">GGX14DRAFT_472107</name>
</gene>
<dbReference type="GO" id="GO:0015940">
    <property type="term" value="P:pantothenate biosynthetic process"/>
    <property type="evidence" value="ECO:0007669"/>
    <property type="project" value="UniProtKB-ARBA"/>
</dbReference>
<dbReference type="InterPro" id="IPR001045">
    <property type="entry name" value="Spermi_synthase"/>
</dbReference>
<dbReference type="PANTHER" id="PTHR11133:SF22">
    <property type="entry name" value="ALPHA-AMINOADIPIC SEMIALDEHYDE SYNTHASE, MITOCHONDRIAL"/>
    <property type="match status" value="1"/>
</dbReference>
<dbReference type="CDD" id="cd02440">
    <property type="entry name" value="AdoMet_MTases"/>
    <property type="match status" value="1"/>
</dbReference>
<sequence length="754" mass="82484">MAPLTHPSIQDGWFREVSPQWPGQAMALKVNKILHIEKSLYQDVLVFESVTYGNVLVLDGAIQCTERDEFSYQEMIAHIPLASHPNPKNVLVIGGGDGGVVREVLKHPSVEQVVLCDIDEAVVRVSKQYLPHMSALLSSPKVTVHIGDGFKFLAENEATYDVIVTDSSDPVGPAESLFQKPYFQLLHDALTPGGSISTQGECLWLHLDLIKELRKMTKSLFPVSEYAFTTIPTYPSGQIGFIVATKDATRDLRRPVRDVQGTRYYNRAVHSAAFTLPEFARAILEEGKDVRPLFGRDARAAQVKANGTKTKRILLLGSGFVALPCAEYLQRDPANVLTVACRTLTSAQEFCKGLLSATAISLDVSDTAALESAVAAHDLVISLIPYTYHAAVIKAAIKGKTNVVTTSYVSPAMKELDAAARNAGIIVLNEVGLDPGIDHLYAIKLIEEVHAKGGKIKHFLSYCGGLPAPESSGNPLGYKFSWSSRGVLLALLNSASFLSSGTATHIPGHELMTHAKPYFISPAFAFVAYPNRDSLPFQQFYNIPEAETVIRGTLRYQGFPEFITALVKLDWLNSEPKAWLADGMEWKEVMQKACGANDSNEATLIARIEQVCNFPSESESQRIISGLRWIGLFSTEKIVVRNGNLLDTLCARLEGLMKYEEGERDLVMLQHKFTVVWKDGNEETITSTLEAYGTPGGHSAMALLVGKPCGIATQLVLDGVLNTPGVHAPYTKEICDPIREMVESEGLGLTERVL</sequence>
<dbReference type="InterPro" id="IPR035246">
    <property type="entry name" value="Spermidine_synt_N"/>
</dbReference>
<dbReference type="SUPFAM" id="SSF51735">
    <property type="entry name" value="NAD(P)-binding Rossmann-fold domains"/>
    <property type="match status" value="1"/>
</dbReference>
<dbReference type="EMBL" id="JARJCW010000079">
    <property type="protein sequence ID" value="KAJ7197273.1"/>
    <property type="molecule type" value="Genomic_DNA"/>
</dbReference>
<reference evidence="9" key="1">
    <citation type="submission" date="2023-03" db="EMBL/GenBank/DDBJ databases">
        <title>Massive genome expansion in bonnet fungi (Mycena s.s.) driven by repeated elements and novel gene families across ecological guilds.</title>
        <authorList>
            <consortium name="Lawrence Berkeley National Laboratory"/>
            <person name="Harder C.B."/>
            <person name="Miyauchi S."/>
            <person name="Viragh M."/>
            <person name="Kuo A."/>
            <person name="Thoen E."/>
            <person name="Andreopoulos B."/>
            <person name="Lu D."/>
            <person name="Skrede I."/>
            <person name="Drula E."/>
            <person name="Henrissat B."/>
            <person name="Morin E."/>
            <person name="Kohler A."/>
            <person name="Barry K."/>
            <person name="LaButti K."/>
            <person name="Morin E."/>
            <person name="Salamov A."/>
            <person name="Lipzen A."/>
            <person name="Mereny Z."/>
            <person name="Hegedus B."/>
            <person name="Baldrian P."/>
            <person name="Stursova M."/>
            <person name="Weitz H."/>
            <person name="Taylor A."/>
            <person name="Grigoriev I.V."/>
            <person name="Nagy L.G."/>
            <person name="Martin F."/>
            <person name="Kauserud H."/>
        </authorList>
    </citation>
    <scope>NUCLEOTIDE SEQUENCE</scope>
    <source>
        <strain evidence="9">9144</strain>
    </source>
</reference>
<dbReference type="GO" id="GO:0005737">
    <property type="term" value="C:cytoplasm"/>
    <property type="evidence" value="ECO:0007669"/>
    <property type="project" value="TreeGrafter"/>
</dbReference>
<dbReference type="InterPro" id="IPR030373">
    <property type="entry name" value="PABS_CS"/>
</dbReference>
<evidence type="ECO:0000256" key="7">
    <source>
        <dbReference type="RuleBase" id="RU003836"/>
    </source>
</evidence>
<dbReference type="Pfam" id="PF16653">
    <property type="entry name" value="Sacchrp_dh_C"/>
    <property type="match status" value="1"/>
</dbReference>
<evidence type="ECO:0000313" key="10">
    <source>
        <dbReference type="Proteomes" id="UP001219525"/>
    </source>
</evidence>
<dbReference type="NCBIfam" id="TIGR00417">
    <property type="entry name" value="speE"/>
    <property type="match status" value="1"/>
</dbReference>
<dbReference type="GO" id="GO:0004753">
    <property type="term" value="F:saccharopine dehydrogenase activity"/>
    <property type="evidence" value="ECO:0007669"/>
    <property type="project" value="TreeGrafter"/>
</dbReference>
<dbReference type="InterPro" id="IPR036291">
    <property type="entry name" value="NAD(P)-bd_dom_sf"/>
</dbReference>
<organism evidence="9 10">
    <name type="scientific">Mycena pura</name>
    <dbReference type="NCBI Taxonomy" id="153505"/>
    <lineage>
        <taxon>Eukaryota</taxon>
        <taxon>Fungi</taxon>
        <taxon>Dikarya</taxon>
        <taxon>Basidiomycota</taxon>
        <taxon>Agaricomycotina</taxon>
        <taxon>Agaricomycetes</taxon>
        <taxon>Agaricomycetidae</taxon>
        <taxon>Agaricales</taxon>
        <taxon>Marasmiineae</taxon>
        <taxon>Mycenaceae</taxon>
        <taxon>Mycena</taxon>
    </lineage>
</organism>
<evidence type="ECO:0000256" key="4">
    <source>
        <dbReference type="ARBA" id="ARBA00023002"/>
    </source>
</evidence>
<dbReference type="HAMAP" id="MF_00198">
    <property type="entry name" value="Spermidine_synth"/>
    <property type="match status" value="1"/>
</dbReference>
<evidence type="ECO:0000256" key="2">
    <source>
        <dbReference type="ARBA" id="ARBA00022679"/>
    </source>
</evidence>
<dbReference type="InterPro" id="IPR029063">
    <property type="entry name" value="SAM-dependent_MTases_sf"/>
</dbReference>
<evidence type="ECO:0000259" key="8">
    <source>
        <dbReference type="PROSITE" id="PS51006"/>
    </source>
</evidence>
<dbReference type="InterPro" id="IPR032095">
    <property type="entry name" value="Sacchrp_dh-like_C"/>
</dbReference>
<dbReference type="PROSITE" id="PS01330">
    <property type="entry name" value="PABS_1"/>
    <property type="match status" value="1"/>
</dbReference>
<feature type="domain" description="PABS" evidence="8">
    <location>
        <begin position="11"/>
        <end position="246"/>
    </location>
</feature>
<evidence type="ECO:0000256" key="1">
    <source>
        <dbReference type="ARBA" id="ARBA00007867"/>
    </source>
</evidence>
<dbReference type="PROSITE" id="PS51006">
    <property type="entry name" value="PABS_2"/>
    <property type="match status" value="1"/>
</dbReference>
<name>A0AAD6Y587_9AGAR</name>
<proteinExistence type="inferred from homology"/>
<evidence type="ECO:0000313" key="9">
    <source>
        <dbReference type="EMBL" id="KAJ7197273.1"/>
    </source>
</evidence>
<dbReference type="GO" id="GO:0016765">
    <property type="term" value="F:transferase activity, transferring alkyl or aryl (other than methyl) groups"/>
    <property type="evidence" value="ECO:0007669"/>
    <property type="project" value="UniProtKB-ARBA"/>
</dbReference>
<dbReference type="Pfam" id="PF01564">
    <property type="entry name" value="Spermine_synth"/>
    <property type="match status" value="1"/>
</dbReference>
<accession>A0AAD6Y587</accession>
<dbReference type="NCBIfam" id="NF002010">
    <property type="entry name" value="PRK00811.1"/>
    <property type="match status" value="1"/>
</dbReference>
<comment type="similarity">
    <text evidence="1 7">Belongs to the spermidine/spermine synthase family.</text>
</comment>
<feature type="active site" description="Proton acceptor" evidence="6">
    <location>
        <position position="166"/>
    </location>
</feature>
<dbReference type="Pfam" id="PF17284">
    <property type="entry name" value="Spermine_synt_N"/>
    <property type="match status" value="1"/>
</dbReference>
<dbReference type="FunFam" id="2.30.140.10:FF:000001">
    <property type="entry name" value="SPE3p Spermidine synthase"/>
    <property type="match status" value="1"/>
</dbReference>